<sequence>MRHVVFYGAISLDGFLSDENDDLQWLFDTNLNNQSTYEAFEKTVGTFVMGRKTFDMTKQLMGDEILYEGKEKVVFSRGQHENIKDVTYVSGDIVKIIKGYQQQSGGNIWIIGGGGILKPLLEAHMVDELWVQIVPVLLGRGKRLFEPGDYRYRLQTIGTTQLGEMTEIHFKRVDESFSSLPT</sequence>
<dbReference type="PANTHER" id="PTHR38011">
    <property type="entry name" value="DIHYDROFOLATE REDUCTASE FAMILY PROTEIN (AFU_ORTHOLOGUE AFUA_8G06820)"/>
    <property type="match status" value="1"/>
</dbReference>
<evidence type="ECO:0000259" key="1">
    <source>
        <dbReference type="Pfam" id="PF01872"/>
    </source>
</evidence>
<reference evidence="2 3" key="1">
    <citation type="submission" date="2019-03" db="EMBL/GenBank/DDBJ databases">
        <title>Complete Genome Sequence of Leuconostoc kimchii strain NKJ218 Isolated from Homemade Kimchi.</title>
        <authorList>
            <person name="Jung J.Y."/>
            <person name="Jin H.M."/>
            <person name="Jung J.-W."/>
            <person name="Lee S.-Y."/>
            <person name="Ryu B.-G."/>
            <person name="Han S.-S."/>
            <person name="Kang H.K."/>
            <person name="Choi H.W."/>
            <person name="Chung E.J."/>
            <person name="Choi K.-M."/>
        </authorList>
    </citation>
    <scope>NUCLEOTIDE SEQUENCE [LARGE SCALE GENOMIC DNA]</scope>
    <source>
        <strain evidence="2 3">NKJ218</strain>
    </source>
</reference>
<dbReference type="PANTHER" id="PTHR38011:SF11">
    <property type="entry name" value="2,5-DIAMINO-6-RIBOSYLAMINO-4(3H)-PYRIMIDINONE 5'-PHOSPHATE REDUCTASE"/>
    <property type="match status" value="1"/>
</dbReference>
<accession>A0ABX5SNH3</accession>
<dbReference type="Pfam" id="PF01872">
    <property type="entry name" value="RibD_C"/>
    <property type="match status" value="1"/>
</dbReference>
<name>A0ABX5SNH3_9LACO</name>
<dbReference type="RefSeq" id="WP_013103642.1">
    <property type="nucleotide sequence ID" value="NZ_CP037939.1"/>
</dbReference>
<dbReference type="EMBL" id="CP037939">
    <property type="protein sequence ID" value="QBR48073.1"/>
    <property type="molecule type" value="Genomic_DNA"/>
</dbReference>
<protein>
    <submittedName>
        <fullName evidence="2">Dihydrofolate reductase</fullName>
    </submittedName>
</protein>
<dbReference type="Proteomes" id="UP000295756">
    <property type="component" value="Chromosome"/>
</dbReference>
<feature type="domain" description="Bacterial bifunctional deaminase-reductase C-terminal" evidence="1">
    <location>
        <begin position="3"/>
        <end position="164"/>
    </location>
</feature>
<organism evidence="2 3">
    <name type="scientific">Leuconostoc kimchii</name>
    <dbReference type="NCBI Taxonomy" id="136609"/>
    <lineage>
        <taxon>Bacteria</taxon>
        <taxon>Bacillati</taxon>
        <taxon>Bacillota</taxon>
        <taxon>Bacilli</taxon>
        <taxon>Lactobacillales</taxon>
        <taxon>Lactobacillaceae</taxon>
        <taxon>Leuconostoc</taxon>
    </lineage>
</organism>
<proteinExistence type="predicted"/>
<dbReference type="Gene3D" id="3.40.430.10">
    <property type="entry name" value="Dihydrofolate Reductase, subunit A"/>
    <property type="match status" value="1"/>
</dbReference>
<dbReference type="InterPro" id="IPR002734">
    <property type="entry name" value="RibDG_C"/>
</dbReference>
<dbReference type="InterPro" id="IPR050765">
    <property type="entry name" value="Riboflavin_Biosynth_HTPR"/>
</dbReference>
<dbReference type="SUPFAM" id="SSF53597">
    <property type="entry name" value="Dihydrofolate reductase-like"/>
    <property type="match status" value="1"/>
</dbReference>
<evidence type="ECO:0000313" key="3">
    <source>
        <dbReference type="Proteomes" id="UP000295756"/>
    </source>
</evidence>
<keyword evidence="3" id="KW-1185">Reference proteome</keyword>
<dbReference type="InterPro" id="IPR024072">
    <property type="entry name" value="DHFR-like_dom_sf"/>
</dbReference>
<evidence type="ECO:0000313" key="2">
    <source>
        <dbReference type="EMBL" id="QBR48073.1"/>
    </source>
</evidence>
<gene>
    <name evidence="2" type="ORF">EW139_08010</name>
</gene>